<dbReference type="SUPFAM" id="SSF56784">
    <property type="entry name" value="HAD-like"/>
    <property type="match status" value="1"/>
</dbReference>
<keyword evidence="2 8" id="KW-0812">Transmembrane</keyword>
<dbReference type="InterPro" id="IPR001757">
    <property type="entry name" value="P_typ_ATPase"/>
</dbReference>
<dbReference type="InterPro" id="IPR008250">
    <property type="entry name" value="ATPase_P-typ_transduc_dom_A_sf"/>
</dbReference>
<dbReference type="Pfam" id="PF00702">
    <property type="entry name" value="Hydrolase"/>
    <property type="match status" value="1"/>
</dbReference>
<dbReference type="InterPro" id="IPR023299">
    <property type="entry name" value="ATPase_P-typ_cyto_dom_N"/>
</dbReference>
<evidence type="ECO:0000256" key="5">
    <source>
        <dbReference type="ARBA" id="ARBA00022967"/>
    </source>
</evidence>
<dbReference type="SUPFAM" id="SSF81665">
    <property type="entry name" value="Calcium ATPase, transmembrane domain M"/>
    <property type="match status" value="1"/>
</dbReference>
<dbReference type="Proteomes" id="UP001195941">
    <property type="component" value="Unassembled WGS sequence"/>
</dbReference>
<keyword evidence="3" id="KW-0547">Nucleotide-binding</keyword>
<keyword evidence="11" id="KW-1185">Reference proteome</keyword>
<feature type="transmembrane region" description="Helical" evidence="8">
    <location>
        <begin position="763"/>
        <end position="782"/>
    </location>
</feature>
<evidence type="ECO:0000256" key="4">
    <source>
        <dbReference type="ARBA" id="ARBA00022840"/>
    </source>
</evidence>
<feature type="transmembrane region" description="Helical" evidence="8">
    <location>
        <begin position="301"/>
        <end position="326"/>
    </location>
</feature>
<dbReference type="InterPro" id="IPR023298">
    <property type="entry name" value="ATPase_P-typ_TM_dom_sf"/>
</dbReference>
<keyword evidence="6 8" id="KW-1133">Transmembrane helix</keyword>
<evidence type="ECO:0000256" key="6">
    <source>
        <dbReference type="ARBA" id="ARBA00022989"/>
    </source>
</evidence>
<comment type="subcellular location">
    <subcellularLocation>
        <location evidence="1">Membrane</location>
        <topology evidence="1">Multi-pass membrane protein</topology>
    </subcellularLocation>
</comment>
<evidence type="ECO:0000256" key="2">
    <source>
        <dbReference type="ARBA" id="ARBA00022692"/>
    </source>
</evidence>
<dbReference type="InterPro" id="IPR004014">
    <property type="entry name" value="ATPase_P-typ_cation-transptr_N"/>
</dbReference>
<feature type="transmembrane region" description="Helical" evidence="8">
    <location>
        <begin position="105"/>
        <end position="122"/>
    </location>
</feature>
<dbReference type="SUPFAM" id="SSF81653">
    <property type="entry name" value="Calcium ATPase, transduction domain A"/>
    <property type="match status" value="1"/>
</dbReference>
<feature type="transmembrane region" description="Helical" evidence="8">
    <location>
        <begin position="268"/>
        <end position="289"/>
    </location>
</feature>
<feature type="transmembrane region" description="Helical" evidence="8">
    <location>
        <begin position="690"/>
        <end position="710"/>
    </location>
</feature>
<feature type="transmembrane region" description="Helical" evidence="8">
    <location>
        <begin position="731"/>
        <end position="751"/>
    </location>
</feature>
<dbReference type="NCBIfam" id="TIGR01494">
    <property type="entry name" value="ATPase_P-type"/>
    <property type="match status" value="2"/>
</dbReference>
<evidence type="ECO:0000313" key="10">
    <source>
        <dbReference type="EMBL" id="MBR9652946.1"/>
    </source>
</evidence>
<feature type="transmembrane region" description="Helical" evidence="8">
    <location>
        <begin position="789"/>
        <end position="814"/>
    </location>
</feature>
<feature type="transmembrane region" description="Helical" evidence="8">
    <location>
        <begin position="659"/>
        <end position="684"/>
    </location>
</feature>
<dbReference type="InterPro" id="IPR006068">
    <property type="entry name" value="ATPase_P-typ_cation-transptr_C"/>
</dbReference>
<name>A0ABS5HVS6_9RHOB</name>
<dbReference type="InterPro" id="IPR018303">
    <property type="entry name" value="ATPase_P-typ_P_site"/>
</dbReference>
<dbReference type="PRINTS" id="PR00119">
    <property type="entry name" value="CATATPASE"/>
</dbReference>
<evidence type="ECO:0000313" key="11">
    <source>
        <dbReference type="Proteomes" id="UP001195941"/>
    </source>
</evidence>
<dbReference type="Gene3D" id="3.40.50.1000">
    <property type="entry name" value="HAD superfamily/HAD-like"/>
    <property type="match status" value="1"/>
</dbReference>
<dbReference type="PANTHER" id="PTHR42861">
    <property type="entry name" value="CALCIUM-TRANSPORTING ATPASE"/>
    <property type="match status" value="1"/>
</dbReference>
<evidence type="ECO:0000259" key="9">
    <source>
        <dbReference type="SMART" id="SM00831"/>
    </source>
</evidence>
<dbReference type="SFLD" id="SFLDG00002">
    <property type="entry name" value="C1.7:_P-type_atpase_like"/>
    <property type="match status" value="1"/>
</dbReference>
<protein>
    <submittedName>
        <fullName evidence="10">Cation-transporting P-type ATPase</fullName>
    </submittedName>
</protein>
<dbReference type="InterPro" id="IPR059000">
    <property type="entry name" value="ATPase_P-type_domA"/>
</dbReference>
<sequence length="847" mass="90667">MRRVDCHSGQAIGFFGHPLRNLRTGKHDLQRKAPLERLEGLWTEFEGIDDTGVSARRAKYGPNTIVAETSSSWLEIARSTVQDPMIWFLVGTAALFLWLGDYTEAVVLAAALIPIVGMDAYLHRRTQASTEGLRARLASHARVIRGGQEHDIPSTALVPGDLVIVPAGAYFPADGLILSGSALQADESTLTGEALPVRKNPIACPPAGPWEATIDGEHWGMAGTRLLTGEARVRIALTGSETLYGEIARLSSTTRAERTPLQEAIAQLVRILLVAALLLCAILAVIRYVQGYGVVDALLSAVTLAIAALPEEFPVVFSFFLGLGVYRLAKQQALVRRAVVVENIGRVSCICTDKTGTLTEGRLLLDHVVPAAGLSREDVLTLGATASRTETEDPLDLLLLKNARPLAGQVEAVFPFTEDRLREVSVMRVADSAWRVAMKGAPESVLSMTGLSEREREAWLHRTQDLAATGHKVIAVAARSLQSWSGAEPETSYDFAGLLAFSDPVRPGVADAVKEAQQAGIRVIMITGDHSRTAAAIAKEIGIGAAEPRVIDGAQLAEHLQLHKGAEVGFDVVARCTPSQKLALVEALREKGELVAVTGDGVNDAPALRGADVGIAMGERGTRSAREVASIVLLDDNFTTIVRAIAEGRQLFTNLRLSFAYLLMLHAPLVATAALIPLLGYPLLYLPIHIVWIELIIHPTAMLVFQNLPSRDALARSNRRQRLRFFSPAEWAKIGIVGAIAIAIIMGGYVYNLGTEFDVPHARSMAMAALITASGAMTAALTRLGSRPAVIASVLPVISAFVIIQIEPIAAVLHLSPLHFIDWAIALLGGGIISAGAAFSRREGAEP</sequence>
<evidence type="ECO:0000256" key="1">
    <source>
        <dbReference type="ARBA" id="ARBA00004141"/>
    </source>
</evidence>
<dbReference type="Pfam" id="PF00690">
    <property type="entry name" value="Cation_ATPase_N"/>
    <property type="match status" value="1"/>
</dbReference>
<evidence type="ECO:0000256" key="8">
    <source>
        <dbReference type="SAM" id="Phobius"/>
    </source>
</evidence>
<dbReference type="InterPro" id="IPR036412">
    <property type="entry name" value="HAD-like_sf"/>
</dbReference>
<dbReference type="PROSITE" id="PS00154">
    <property type="entry name" value="ATPASE_E1_E2"/>
    <property type="match status" value="1"/>
</dbReference>
<reference evidence="10 11" key="1">
    <citation type="journal article" date="2021" name="Arch. Microbiol.">
        <title>Thalassobius aquimarinus sp. nov., isolated from the Sea of Japan seashore.</title>
        <authorList>
            <person name="Kurilenko V.V."/>
            <person name="Romanenko L.A."/>
            <person name="Chernysheva N.Y."/>
            <person name="Velansky P.V."/>
            <person name="Tekutyeva L.A."/>
            <person name="Isaeva M.P."/>
            <person name="Mikhailov V.V."/>
        </authorList>
    </citation>
    <scope>NUCLEOTIDE SEQUENCE [LARGE SCALE GENOMIC DNA]</scope>
    <source>
        <strain evidence="10 11">KMM 8518</strain>
    </source>
</reference>
<proteinExistence type="predicted"/>
<dbReference type="InterPro" id="IPR023214">
    <property type="entry name" value="HAD_sf"/>
</dbReference>
<feature type="domain" description="Cation-transporting P-type ATPase N-terminal" evidence="9">
    <location>
        <begin position="25"/>
        <end position="101"/>
    </location>
</feature>
<dbReference type="SFLD" id="SFLDF00027">
    <property type="entry name" value="p-type_atpase"/>
    <property type="match status" value="1"/>
</dbReference>
<dbReference type="SMART" id="SM00831">
    <property type="entry name" value="Cation_ATPase_N"/>
    <property type="match status" value="1"/>
</dbReference>
<dbReference type="Gene3D" id="1.20.1110.10">
    <property type="entry name" value="Calcium-transporting ATPase, transmembrane domain"/>
    <property type="match status" value="1"/>
</dbReference>
<dbReference type="SFLD" id="SFLDS00003">
    <property type="entry name" value="Haloacid_Dehalogenase"/>
    <property type="match status" value="1"/>
</dbReference>
<keyword evidence="4" id="KW-0067">ATP-binding</keyword>
<evidence type="ECO:0000256" key="3">
    <source>
        <dbReference type="ARBA" id="ARBA00022741"/>
    </source>
</evidence>
<feature type="transmembrane region" description="Helical" evidence="8">
    <location>
        <begin position="820"/>
        <end position="839"/>
    </location>
</feature>
<comment type="caution">
    <text evidence="10">The sequence shown here is derived from an EMBL/GenBank/DDBJ whole genome shotgun (WGS) entry which is preliminary data.</text>
</comment>
<dbReference type="Pfam" id="PF00689">
    <property type="entry name" value="Cation_ATPase_C"/>
    <property type="match status" value="1"/>
</dbReference>
<dbReference type="PRINTS" id="PR00120">
    <property type="entry name" value="HATPASE"/>
</dbReference>
<dbReference type="Gene3D" id="2.70.150.10">
    <property type="entry name" value="Calcium-transporting ATPase, cytoplasmic transduction domain A"/>
    <property type="match status" value="1"/>
</dbReference>
<organism evidence="10 11">
    <name type="scientific">Thalassovita aquimarina</name>
    <dbReference type="NCBI Taxonomy" id="2785917"/>
    <lineage>
        <taxon>Bacteria</taxon>
        <taxon>Pseudomonadati</taxon>
        <taxon>Pseudomonadota</taxon>
        <taxon>Alphaproteobacteria</taxon>
        <taxon>Rhodobacterales</taxon>
        <taxon>Roseobacteraceae</taxon>
        <taxon>Thalassovita</taxon>
    </lineage>
</organism>
<gene>
    <name evidence="10" type="ORF">IT775_17645</name>
</gene>
<evidence type="ECO:0000256" key="7">
    <source>
        <dbReference type="ARBA" id="ARBA00023136"/>
    </source>
</evidence>
<dbReference type="InterPro" id="IPR044492">
    <property type="entry name" value="P_typ_ATPase_HD_dom"/>
</dbReference>
<dbReference type="Gene3D" id="3.40.1110.10">
    <property type="entry name" value="Calcium-transporting ATPase, cytoplasmic domain N"/>
    <property type="match status" value="1"/>
</dbReference>
<dbReference type="Pfam" id="PF00122">
    <property type="entry name" value="E1-E2_ATPase"/>
    <property type="match status" value="1"/>
</dbReference>
<keyword evidence="5" id="KW-1278">Translocase</keyword>
<dbReference type="EMBL" id="JADMKU010000020">
    <property type="protein sequence ID" value="MBR9652946.1"/>
    <property type="molecule type" value="Genomic_DNA"/>
</dbReference>
<accession>A0ABS5HVS6</accession>
<dbReference type="SUPFAM" id="SSF81660">
    <property type="entry name" value="Metal cation-transporting ATPase, ATP-binding domain N"/>
    <property type="match status" value="1"/>
</dbReference>
<keyword evidence="7 8" id="KW-0472">Membrane</keyword>